<evidence type="ECO:0000313" key="2">
    <source>
        <dbReference type="EMBL" id="KAK9125769.1"/>
    </source>
</evidence>
<feature type="region of interest" description="Disordered" evidence="1">
    <location>
        <begin position="1"/>
        <end position="28"/>
    </location>
</feature>
<comment type="caution">
    <text evidence="2">The sequence shown here is derived from an EMBL/GenBank/DDBJ whole genome shotgun (WGS) entry which is preliminary data.</text>
</comment>
<dbReference type="EMBL" id="JBBNAG010000006">
    <property type="protein sequence ID" value="KAK9125769.1"/>
    <property type="molecule type" value="Genomic_DNA"/>
</dbReference>
<reference evidence="2 3" key="1">
    <citation type="submission" date="2024-01" db="EMBL/GenBank/DDBJ databases">
        <title>Genome assemblies of Stephania.</title>
        <authorList>
            <person name="Yang L."/>
        </authorList>
    </citation>
    <scope>NUCLEOTIDE SEQUENCE [LARGE SCALE GENOMIC DNA]</scope>
    <source>
        <strain evidence="2">JXDWG</strain>
        <tissue evidence="2">Leaf</tissue>
    </source>
</reference>
<dbReference type="Proteomes" id="UP001419268">
    <property type="component" value="Unassembled WGS sequence"/>
</dbReference>
<proteinExistence type="predicted"/>
<keyword evidence="3" id="KW-1185">Reference proteome</keyword>
<evidence type="ECO:0000256" key="1">
    <source>
        <dbReference type="SAM" id="MobiDB-lite"/>
    </source>
</evidence>
<accession>A0AAP0P0N9</accession>
<protein>
    <submittedName>
        <fullName evidence="2">Uncharacterized protein</fullName>
    </submittedName>
</protein>
<name>A0AAP0P0N9_9MAGN</name>
<evidence type="ECO:0000313" key="3">
    <source>
        <dbReference type="Proteomes" id="UP001419268"/>
    </source>
</evidence>
<sequence>MTTRKSQQGRRRLPHLQPQLNNINDDEFDTNSIDDIELEHTNDDDDACDKDTNLQRSIFCSLTLNYLLLLC</sequence>
<dbReference type="AlphaFoldDB" id="A0AAP0P0N9"/>
<organism evidence="2 3">
    <name type="scientific">Stephania cephalantha</name>
    <dbReference type="NCBI Taxonomy" id="152367"/>
    <lineage>
        <taxon>Eukaryota</taxon>
        <taxon>Viridiplantae</taxon>
        <taxon>Streptophyta</taxon>
        <taxon>Embryophyta</taxon>
        <taxon>Tracheophyta</taxon>
        <taxon>Spermatophyta</taxon>
        <taxon>Magnoliopsida</taxon>
        <taxon>Ranunculales</taxon>
        <taxon>Menispermaceae</taxon>
        <taxon>Menispermoideae</taxon>
        <taxon>Cissampelideae</taxon>
        <taxon>Stephania</taxon>
    </lineage>
</organism>
<gene>
    <name evidence="2" type="ORF">Scep_014615</name>
</gene>